<dbReference type="SUPFAM" id="SSF52151">
    <property type="entry name" value="FabD/lysophospholipase-like"/>
    <property type="match status" value="1"/>
</dbReference>
<comment type="caution">
    <text evidence="7">The sequence shown here is derived from an EMBL/GenBank/DDBJ whole genome shotgun (WGS) entry which is preliminary data.</text>
</comment>
<comment type="catalytic activity">
    <reaction evidence="3 4">
        <text>holo-[ACP] + malonyl-CoA = malonyl-[ACP] + CoA</text>
        <dbReference type="Rhea" id="RHEA:41792"/>
        <dbReference type="Rhea" id="RHEA-COMP:9623"/>
        <dbReference type="Rhea" id="RHEA-COMP:9685"/>
        <dbReference type="ChEBI" id="CHEBI:57287"/>
        <dbReference type="ChEBI" id="CHEBI:57384"/>
        <dbReference type="ChEBI" id="CHEBI:64479"/>
        <dbReference type="ChEBI" id="CHEBI:78449"/>
        <dbReference type="EC" id="2.3.1.39"/>
    </reaction>
</comment>
<dbReference type="InterPro" id="IPR014043">
    <property type="entry name" value="Acyl_transferase_dom"/>
</dbReference>
<dbReference type="HOGENOM" id="CLU_030558_0_1_9"/>
<evidence type="ECO:0000313" key="8">
    <source>
        <dbReference type="Proteomes" id="UP000003100"/>
    </source>
</evidence>
<dbReference type="InterPro" id="IPR050858">
    <property type="entry name" value="Mal-CoA-ACP_Trans/PKS_FabD"/>
</dbReference>
<dbReference type="FunFam" id="3.30.70.250:FF:000001">
    <property type="entry name" value="Malonyl CoA-acyl carrier protein transacylase"/>
    <property type="match status" value="1"/>
</dbReference>
<accession>C0CLY2</accession>
<dbReference type="PANTHER" id="PTHR42681">
    <property type="entry name" value="MALONYL-COA-ACYL CARRIER PROTEIN TRANSACYLASE, MITOCHONDRIAL"/>
    <property type="match status" value="1"/>
</dbReference>
<dbReference type="AlphaFoldDB" id="C0CLY2"/>
<dbReference type="GO" id="GO:0005829">
    <property type="term" value="C:cytosol"/>
    <property type="evidence" value="ECO:0007669"/>
    <property type="project" value="TreeGrafter"/>
</dbReference>
<dbReference type="EC" id="2.3.1.39" evidence="4"/>
<dbReference type="Gene3D" id="3.40.366.10">
    <property type="entry name" value="Malonyl-Coenzyme A Acyl Carrier Protein, domain 2"/>
    <property type="match status" value="1"/>
</dbReference>
<dbReference type="SMART" id="SM00827">
    <property type="entry name" value="PKS_AT"/>
    <property type="match status" value="1"/>
</dbReference>
<dbReference type="InterPro" id="IPR001227">
    <property type="entry name" value="Ac_transferase_dom_sf"/>
</dbReference>
<dbReference type="SUPFAM" id="SSF55048">
    <property type="entry name" value="Probable ACP-binding domain of malonyl-CoA ACP transacylase"/>
    <property type="match status" value="1"/>
</dbReference>
<protein>
    <recommendedName>
        <fullName evidence="4">Malonyl CoA-acyl carrier protein transacylase</fullName>
        <ecNumber evidence="4">2.3.1.39</ecNumber>
    </recommendedName>
</protein>
<comment type="similarity">
    <text evidence="4">Belongs to the fabD family.</text>
</comment>
<evidence type="ECO:0000313" key="7">
    <source>
        <dbReference type="EMBL" id="EEG49200.1"/>
    </source>
</evidence>
<evidence type="ECO:0000256" key="3">
    <source>
        <dbReference type="ARBA" id="ARBA00048462"/>
    </source>
</evidence>
<dbReference type="Pfam" id="PF00698">
    <property type="entry name" value="Acyl_transf_1"/>
    <property type="match status" value="1"/>
</dbReference>
<dbReference type="EMBL" id="ACBZ01000098">
    <property type="protein sequence ID" value="EEG49200.1"/>
    <property type="molecule type" value="Genomic_DNA"/>
</dbReference>
<dbReference type="InterPro" id="IPR024925">
    <property type="entry name" value="Malonyl_CoA-ACP_transAc"/>
</dbReference>
<name>C0CLY2_BLAHS</name>
<sequence length="312" mass="33551">MIKKGGNMSRVAFIFPGQGAQYVGMGQDFYEKIPVCKRVIDLAGQVAKLDLPALCFEQNDKINITEYTQIAMLGVSVAILEALKEQGMSSCVNAGLSLGEYGALVASGAMSMEDAFAVVRKRGIYMQEAVPTGGAMAAVLGCEAKMIEKICQETEGIVSVANYNCPGQIVITGETKAVSMAGEALKEAGARRVLPLKVSGPFHSKMLTGAGEQLKKVLEPVKIMNFDIPYVTNVTAEYVTDPSLVKSLLVQQVSSSVLWQQSVERMISEGVDTFIEIGPGKTLTGFMRKINRNVKAVNVEKLEDLEKVVKGV</sequence>
<evidence type="ECO:0000256" key="5">
    <source>
        <dbReference type="PIRSR" id="PIRSR000446-1"/>
    </source>
</evidence>
<dbReference type="InterPro" id="IPR016036">
    <property type="entry name" value="Malonyl_transacylase_ACP-bd"/>
</dbReference>
<keyword evidence="8" id="KW-1185">Reference proteome</keyword>
<organism evidence="7 8">
    <name type="scientific">Blautia hydrogenotrophica (strain DSM 10507 / JCM 14656 / S5a33)</name>
    <name type="common">Ruminococcus hydrogenotrophicus</name>
    <dbReference type="NCBI Taxonomy" id="476272"/>
    <lineage>
        <taxon>Bacteria</taxon>
        <taxon>Bacillati</taxon>
        <taxon>Bacillota</taxon>
        <taxon>Clostridia</taxon>
        <taxon>Lachnospirales</taxon>
        <taxon>Lachnospiraceae</taxon>
        <taxon>Blautia</taxon>
    </lineage>
</organism>
<evidence type="ECO:0000256" key="1">
    <source>
        <dbReference type="ARBA" id="ARBA00022679"/>
    </source>
</evidence>
<dbReference type="Proteomes" id="UP000003100">
    <property type="component" value="Unassembled WGS sequence"/>
</dbReference>
<dbReference type="InterPro" id="IPR004410">
    <property type="entry name" value="Malonyl_CoA-ACP_transAc_FabD"/>
</dbReference>
<dbReference type="eggNOG" id="COG0331">
    <property type="taxonomic scope" value="Bacteria"/>
</dbReference>
<dbReference type="PATRIC" id="fig|476272.21.peg.2237"/>
<dbReference type="Gene3D" id="3.30.70.250">
    <property type="entry name" value="Malonyl-CoA ACP transacylase, ACP-binding"/>
    <property type="match status" value="1"/>
</dbReference>
<feature type="active site" evidence="5">
    <location>
        <position position="97"/>
    </location>
</feature>
<dbReference type="PANTHER" id="PTHR42681:SF1">
    <property type="entry name" value="MALONYL-COA-ACYL CARRIER PROTEIN TRANSACYLASE, MITOCHONDRIAL"/>
    <property type="match status" value="1"/>
</dbReference>
<evidence type="ECO:0000259" key="6">
    <source>
        <dbReference type="SMART" id="SM00827"/>
    </source>
</evidence>
<keyword evidence="1 4" id="KW-0808">Transferase</keyword>
<dbReference type="PIRSF" id="PIRSF000446">
    <property type="entry name" value="Mct"/>
    <property type="match status" value="1"/>
</dbReference>
<evidence type="ECO:0000256" key="4">
    <source>
        <dbReference type="PIRNR" id="PIRNR000446"/>
    </source>
</evidence>
<dbReference type="GO" id="GO:0006633">
    <property type="term" value="P:fatty acid biosynthetic process"/>
    <property type="evidence" value="ECO:0007669"/>
    <property type="project" value="TreeGrafter"/>
</dbReference>
<feature type="domain" description="Malonyl-CoA:ACP transacylase (MAT)" evidence="6">
    <location>
        <begin position="14"/>
        <end position="302"/>
    </location>
</feature>
<dbReference type="NCBIfam" id="TIGR00128">
    <property type="entry name" value="fabD"/>
    <property type="match status" value="1"/>
</dbReference>
<reference evidence="7 8" key="1">
    <citation type="submission" date="2009-01" db="EMBL/GenBank/DDBJ databases">
        <authorList>
            <person name="Fulton L."/>
            <person name="Clifton S."/>
            <person name="Fulton B."/>
            <person name="Xu J."/>
            <person name="Minx P."/>
            <person name="Pepin K.H."/>
            <person name="Johnson M."/>
            <person name="Bhonagiri V."/>
            <person name="Nash W.E."/>
            <person name="Mardis E.R."/>
            <person name="Wilson R.K."/>
        </authorList>
    </citation>
    <scope>NUCLEOTIDE SEQUENCE [LARGE SCALE GENOMIC DNA]</scope>
    <source>
        <strain evidence="8">DSM 10507 / JCM 14656 / S5a33</strain>
    </source>
</reference>
<feature type="active site" evidence="5">
    <location>
        <position position="203"/>
    </location>
</feature>
<reference evidence="7 8" key="2">
    <citation type="submission" date="2009-02" db="EMBL/GenBank/DDBJ databases">
        <title>Draft genome sequence of Blautia hydrogenotrophica DSM 10507 (Ruminococcus hydrogenotrophicus DSM 10507).</title>
        <authorList>
            <person name="Sudarsanam P."/>
            <person name="Ley R."/>
            <person name="Guruge J."/>
            <person name="Turnbaugh P.J."/>
            <person name="Mahowald M."/>
            <person name="Liep D."/>
            <person name="Gordon J."/>
        </authorList>
    </citation>
    <scope>NUCLEOTIDE SEQUENCE [LARGE SCALE GENOMIC DNA]</scope>
    <source>
        <strain evidence="8">DSM 10507 / JCM 14656 / S5a33</strain>
    </source>
</reference>
<gene>
    <name evidence="7" type="ORF">RUMHYD_01857</name>
</gene>
<dbReference type="InterPro" id="IPR016035">
    <property type="entry name" value="Acyl_Trfase/lysoPLipase"/>
</dbReference>
<dbReference type="GO" id="GO:0004314">
    <property type="term" value="F:[acyl-carrier-protein] S-malonyltransferase activity"/>
    <property type="evidence" value="ECO:0007669"/>
    <property type="project" value="UniProtKB-EC"/>
</dbReference>
<evidence type="ECO:0000256" key="2">
    <source>
        <dbReference type="ARBA" id="ARBA00023315"/>
    </source>
</evidence>
<keyword evidence="2 4" id="KW-0012">Acyltransferase</keyword>
<proteinExistence type="inferred from homology"/>